<dbReference type="PANTHER" id="PTHR31339:SF9">
    <property type="entry name" value="PLASMIN AND FIBRONECTIN-BINDING PROTEIN A"/>
    <property type="match status" value="1"/>
</dbReference>
<dbReference type="InterPro" id="IPR051801">
    <property type="entry name" value="GH28_Enzymes"/>
</dbReference>
<dbReference type="PANTHER" id="PTHR31339">
    <property type="entry name" value="PECTIN LYASE-RELATED"/>
    <property type="match status" value="1"/>
</dbReference>
<dbReference type="SMART" id="SM00710">
    <property type="entry name" value="PbH1"/>
    <property type="match status" value="6"/>
</dbReference>
<dbReference type="EMBL" id="RJUF01000198">
    <property type="protein sequence ID" value="MCP9766268.1"/>
    <property type="molecule type" value="Genomic_DNA"/>
</dbReference>
<keyword evidence="2 4" id="KW-0378">Hydrolase</keyword>
<organism evidence="6 7">
    <name type="scientific">Lacihabitans soyangensis</name>
    <dbReference type="NCBI Taxonomy" id="869394"/>
    <lineage>
        <taxon>Bacteria</taxon>
        <taxon>Pseudomonadati</taxon>
        <taxon>Bacteroidota</taxon>
        <taxon>Cytophagia</taxon>
        <taxon>Cytophagales</taxon>
        <taxon>Leadbetterellaceae</taxon>
        <taxon>Lacihabitans</taxon>
    </lineage>
</organism>
<dbReference type="AlphaFoldDB" id="A0AAE3KVJ2"/>
<dbReference type="SUPFAM" id="SSF52266">
    <property type="entry name" value="SGNH hydrolase"/>
    <property type="match status" value="1"/>
</dbReference>
<dbReference type="GO" id="GO:0004650">
    <property type="term" value="F:polygalacturonase activity"/>
    <property type="evidence" value="ECO:0007669"/>
    <property type="project" value="InterPro"/>
</dbReference>
<dbReference type="Gene3D" id="3.40.50.1110">
    <property type="entry name" value="SGNH hydrolase"/>
    <property type="match status" value="1"/>
</dbReference>
<evidence type="ECO:0000259" key="5">
    <source>
        <dbReference type="Pfam" id="PF13472"/>
    </source>
</evidence>
<dbReference type="GO" id="GO:0016788">
    <property type="term" value="F:hydrolase activity, acting on ester bonds"/>
    <property type="evidence" value="ECO:0007669"/>
    <property type="project" value="UniProtKB-ARBA"/>
</dbReference>
<dbReference type="GO" id="GO:0005975">
    <property type="term" value="P:carbohydrate metabolic process"/>
    <property type="evidence" value="ECO:0007669"/>
    <property type="project" value="InterPro"/>
</dbReference>
<dbReference type="Proteomes" id="UP001204144">
    <property type="component" value="Unassembled WGS sequence"/>
</dbReference>
<protein>
    <submittedName>
        <fullName evidence="6">GDSL family lipase</fullName>
    </submittedName>
</protein>
<dbReference type="Pfam" id="PF13472">
    <property type="entry name" value="Lipase_GDSL_2"/>
    <property type="match status" value="1"/>
</dbReference>
<gene>
    <name evidence="6" type="ORF">EGI31_25295</name>
</gene>
<evidence type="ECO:0000256" key="3">
    <source>
        <dbReference type="ARBA" id="ARBA00023295"/>
    </source>
</evidence>
<keyword evidence="3 4" id="KW-0326">Glycosidase</keyword>
<dbReference type="InterPro" id="IPR000743">
    <property type="entry name" value="Glyco_hydro_28"/>
</dbReference>
<dbReference type="RefSeq" id="WP_255039972.1">
    <property type="nucleotide sequence ID" value="NZ_RJUF01000198.1"/>
</dbReference>
<evidence type="ECO:0000256" key="2">
    <source>
        <dbReference type="ARBA" id="ARBA00022801"/>
    </source>
</evidence>
<sequence>MKKYLFVLSILFFGFNFPSEKIRIFMIGDSTMANKKPYDAPETGWGQVFHEFFTDAVLIQNHALNGRSTKSFRNEGHWAKVHEQLQKGDYVFIQFGHNDQKSNDSTRYSDPQVAYRANLQRYIDEVKAKGAIPVLLTPMSRRKFNDDHKFVDQHGEYPQVVKEVAKKNQVDLIDMHALSQKLIENLGEEASKDVFMHYAGGIYDKFPNGIVDNTHLSNYGAKLMSSMVAENLMAQSLPLRNWLKKSVYPNTLEYQLPKINTPAFKKDTFEITRYGAKGDGLFLNTKAIQQAIDIATEKGGGTVLIPSGLWITGPVVLKNNINLHLAKGAVLQFSDNRNDYPIVETTWEGNTAYRCQAPIWGVNLTNVALTGQGTMDGAGQVWKQVKKSKLTDTQWKNLVASGGVLNDKKDTWYPSETSKYGNENMAWTNKKTEGKTLEDYQKIRDFLRPNFISLSVCRNVLIEGITFLNSPAWTLHPLLCEHITIRNVNVKNPWFGQNNDALDLESCSNGIVENSTFDTGDDAICIKSGRDEEGRKRGKPTQNIIVRNNTVFHAHGGFVIGSEMSGGVKNLYVNNNNFLGTDIGLRFKTARGRGGVVENIYISDINMNNIPGEAILFDMYYMAKDTVPLDGDDTTLPEIKAEKLDESTPSFKSFFIENVNCKGAETAIMLRGLPEMNIKDINIKNSNFTSNKGLICIEAENISFENVGIFSKNTTVGQIQNSKNISFNHINFSPKSETLLEISGERNRNITLVNTQKSNLKEVATFKAKADKKVFRMK</sequence>
<comment type="similarity">
    <text evidence="1 4">Belongs to the glycosyl hydrolase 28 family.</text>
</comment>
<reference evidence="6 7" key="1">
    <citation type="submission" date="2018-11" db="EMBL/GenBank/DDBJ databases">
        <title>Novel bacteria species description.</title>
        <authorList>
            <person name="Han J.-H."/>
        </authorList>
    </citation>
    <scope>NUCLEOTIDE SEQUENCE [LARGE SCALE GENOMIC DNA]</scope>
    <source>
        <strain evidence="6 7">KCTC23259</strain>
    </source>
</reference>
<proteinExistence type="inferred from homology"/>
<keyword evidence="7" id="KW-1185">Reference proteome</keyword>
<comment type="caution">
    <text evidence="6">The sequence shown here is derived from an EMBL/GenBank/DDBJ whole genome shotgun (WGS) entry which is preliminary data.</text>
</comment>
<dbReference type="InterPro" id="IPR013830">
    <property type="entry name" value="SGNH_hydro"/>
</dbReference>
<dbReference type="InterPro" id="IPR011050">
    <property type="entry name" value="Pectin_lyase_fold/virulence"/>
</dbReference>
<dbReference type="Gene3D" id="2.160.20.10">
    <property type="entry name" value="Single-stranded right-handed beta-helix, Pectin lyase-like"/>
    <property type="match status" value="1"/>
</dbReference>
<evidence type="ECO:0000256" key="1">
    <source>
        <dbReference type="ARBA" id="ARBA00008834"/>
    </source>
</evidence>
<accession>A0AAE3KVJ2</accession>
<evidence type="ECO:0000313" key="7">
    <source>
        <dbReference type="Proteomes" id="UP001204144"/>
    </source>
</evidence>
<dbReference type="InterPro" id="IPR012334">
    <property type="entry name" value="Pectin_lyas_fold"/>
</dbReference>
<dbReference type="InterPro" id="IPR036514">
    <property type="entry name" value="SGNH_hydro_sf"/>
</dbReference>
<feature type="domain" description="SGNH hydrolase-type esterase" evidence="5">
    <location>
        <begin position="27"/>
        <end position="191"/>
    </location>
</feature>
<evidence type="ECO:0000256" key="4">
    <source>
        <dbReference type="RuleBase" id="RU361169"/>
    </source>
</evidence>
<dbReference type="Pfam" id="PF00295">
    <property type="entry name" value="Glyco_hydro_28"/>
    <property type="match status" value="1"/>
</dbReference>
<name>A0AAE3KVJ2_9BACT</name>
<evidence type="ECO:0000313" key="6">
    <source>
        <dbReference type="EMBL" id="MCP9766268.1"/>
    </source>
</evidence>
<dbReference type="InterPro" id="IPR037459">
    <property type="entry name" value="RhgT-like"/>
</dbReference>
<dbReference type="SUPFAM" id="SSF51126">
    <property type="entry name" value="Pectin lyase-like"/>
    <property type="match status" value="1"/>
</dbReference>
<dbReference type="CDD" id="cd01821">
    <property type="entry name" value="Rhamnogalacturan_acetylesterase_like"/>
    <property type="match status" value="1"/>
</dbReference>
<dbReference type="InterPro" id="IPR006626">
    <property type="entry name" value="PbH1"/>
</dbReference>